<accession>A0A699YAZ0</accession>
<dbReference type="AlphaFoldDB" id="A0A699YAZ0"/>
<dbReference type="EMBL" id="BLLF01000043">
    <property type="protein sequence ID" value="GFH06525.1"/>
    <property type="molecule type" value="Genomic_DNA"/>
</dbReference>
<keyword evidence="2" id="KW-1185">Reference proteome</keyword>
<comment type="caution">
    <text evidence="1">The sequence shown here is derived from an EMBL/GenBank/DDBJ whole genome shotgun (WGS) entry which is preliminary data.</text>
</comment>
<gene>
    <name evidence="1" type="ORF">HaLaN_01170</name>
</gene>
<name>A0A699YAZ0_HAELA</name>
<proteinExistence type="predicted"/>
<organism evidence="1 2">
    <name type="scientific">Haematococcus lacustris</name>
    <name type="common">Green alga</name>
    <name type="synonym">Haematococcus pluvialis</name>
    <dbReference type="NCBI Taxonomy" id="44745"/>
    <lineage>
        <taxon>Eukaryota</taxon>
        <taxon>Viridiplantae</taxon>
        <taxon>Chlorophyta</taxon>
        <taxon>core chlorophytes</taxon>
        <taxon>Chlorophyceae</taxon>
        <taxon>CS clade</taxon>
        <taxon>Chlamydomonadales</taxon>
        <taxon>Haematococcaceae</taxon>
        <taxon>Haematococcus</taxon>
    </lineage>
</organism>
<evidence type="ECO:0000313" key="2">
    <source>
        <dbReference type="Proteomes" id="UP000485058"/>
    </source>
</evidence>
<evidence type="ECO:0000313" key="1">
    <source>
        <dbReference type="EMBL" id="GFH06525.1"/>
    </source>
</evidence>
<dbReference type="Proteomes" id="UP000485058">
    <property type="component" value="Unassembled WGS sequence"/>
</dbReference>
<reference evidence="1 2" key="1">
    <citation type="submission" date="2020-02" db="EMBL/GenBank/DDBJ databases">
        <title>Draft genome sequence of Haematococcus lacustris strain NIES-144.</title>
        <authorList>
            <person name="Morimoto D."/>
            <person name="Nakagawa S."/>
            <person name="Yoshida T."/>
            <person name="Sawayama S."/>
        </authorList>
    </citation>
    <scope>NUCLEOTIDE SEQUENCE [LARGE SCALE GENOMIC DNA]</scope>
    <source>
        <strain evidence="1 2">NIES-144</strain>
    </source>
</reference>
<protein>
    <submittedName>
        <fullName evidence="1">Uncharacterized protein</fullName>
    </submittedName>
</protein>
<sequence>MEAVLGMRVLRHKDKKPAGAVHELETQLCCRAQHMVFVGDSWQALIMMQPG</sequence>